<dbReference type="Gene3D" id="3.30.460.10">
    <property type="entry name" value="Beta Polymerase, domain 2"/>
    <property type="match status" value="1"/>
</dbReference>
<accession>A0A897NN98</accession>
<name>A0A897NN98_9EURY</name>
<organism evidence="2 3">
    <name type="scientific">Halapricum desulfuricans</name>
    <dbReference type="NCBI Taxonomy" id="2841257"/>
    <lineage>
        <taxon>Archaea</taxon>
        <taxon>Methanobacteriati</taxon>
        <taxon>Methanobacteriota</taxon>
        <taxon>Stenosarchaea group</taxon>
        <taxon>Halobacteria</taxon>
        <taxon>Halobacteriales</taxon>
        <taxon>Haloarculaceae</taxon>
        <taxon>Halapricum</taxon>
    </lineage>
</organism>
<dbReference type="PANTHER" id="PTHR33933">
    <property type="entry name" value="NUCLEOTIDYLTRANSFERASE"/>
    <property type="match status" value="1"/>
</dbReference>
<sequence>MSEEAKQQLAVCIDVHPSGDTDIFRIRAADEVLHFLADAHETEFTIPELVDATAAARSTVWRAVDLLDALGVVRIRETPQRNYVSIDPGRLQKDDPVLAVEQIEFHDPIRAFVDRVRDSIDDSDEISDLIGIVVFGSVARGEADRQSDIDLFVVVDGDRTSARRLVTGVATDLAGERFDGHRFAFEPYVESVESAKRSGPKLREIFEEGITVVSSKQLQSIRKEVFAGE</sequence>
<dbReference type="Proteomes" id="UP000663292">
    <property type="component" value="Chromosome"/>
</dbReference>
<dbReference type="RefSeq" id="WP_229122169.1">
    <property type="nucleotide sequence ID" value="NZ_CP064791.1"/>
</dbReference>
<feature type="domain" description="Polymerase nucleotidyl transferase" evidence="1">
    <location>
        <begin position="129"/>
        <end position="159"/>
    </location>
</feature>
<protein>
    <submittedName>
        <fullName evidence="2">Putative nucleotidyltransferase and HTH domain</fullName>
    </submittedName>
</protein>
<dbReference type="Pfam" id="PF01909">
    <property type="entry name" value="NTP_transf_2"/>
    <property type="match status" value="1"/>
</dbReference>
<evidence type="ECO:0000259" key="1">
    <source>
        <dbReference type="Pfam" id="PF01909"/>
    </source>
</evidence>
<dbReference type="GO" id="GO:0016779">
    <property type="term" value="F:nucleotidyltransferase activity"/>
    <property type="evidence" value="ECO:0007669"/>
    <property type="project" value="InterPro"/>
</dbReference>
<keyword evidence="3" id="KW-1185">Reference proteome</keyword>
<dbReference type="SUPFAM" id="SSF81301">
    <property type="entry name" value="Nucleotidyltransferase"/>
    <property type="match status" value="1"/>
</dbReference>
<dbReference type="CDD" id="cd05403">
    <property type="entry name" value="NT_KNTase_like"/>
    <property type="match status" value="1"/>
</dbReference>
<dbReference type="InterPro" id="IPR036390">
    <property type="entry name" value="WH_DNA-bd_sf"/>
</dbReference>
<reference evidence="2 3" key="1">
    <citation type="submission" date="2020-11" db="EMBL/GenBank/DDBJ databases">
        <title>Carbohydrate-dependent, anaerobic sulfur respiration: A novel catabolism in halophilic archaea.</title>
        <authorList>
            <person name="Sorokin D.Y."/>
            <person name="Messina E."/>
            <person name="Smedile F."/>
            <person name="La Cono V."/>
            <person name="Hallsworth J.E."/>
            <person name="Yakimov M.M."/>
        </authorList>
    </citation>
    <scope>NUCLEOTIDE SEQUENCE [LARGE SCALE GENOMIC DNA]</scope>
    <source>
        <strain evidence="2 3">HSR-Est</strain>
    </source>
</reference>
<dbReference type="GeneID" id="68857321"/>
<evidence type="ECO:0000313" key="3">
    <source>
        <dbReference type="Proteomes" id="UP000663292"/>
    </source>
</evidence>
<dbReference type="SUPFAM" id="SSF46785">
    <property type="entry name" value="Winged helix' DNA-binding domain"/>
    <property type="match status" value="1"/>
</dbReference>
<keyword evidence="2" id="KW-0808">Transferase</keyword>
<dbReference type="PANTHER" id="PTHR33933:SF1">
    <property type="entry name" value="PROTEIN ADENYLYLTRANSFERASE MNTA-RELATED"/>
    <property type="match status" value="1"/>
</dbReference>
<dbReference type="InterPro" id="IPR052548">
    <property type="entry name" value="Type_VII_TA_antitoxin"/>
</dbReference>
<evidence type="ECO:0000313" key="2">
    <source>
        <dbReference type="EMBL" id="QSG14227.1"/>
    </source>
</evidence>
<dbReference type="InterPro" id="IPR043519">
    <property type="entry name" value="NT_sf"/>
</dbReference>
<dbReference type="AlphaFoldDB" id="A0A897NN98"/>
<dbReference type="EMBL" id="CP064791">
    <property type="protein sequence ID" value="QSG14227.1"/>
    <property type="molecule type" value="Genomic_DNA"/>
</dbReference>
<dbReference type="InterPro" id="IPR002934">
    <property type="entry name" value="Polymerase_NTP_transf_dom"/>
</dbReference>
<proteinExistence type="predicted"/>
<gene>
    <name evidence="2" type="ORF">HSEST_0682</name>
</gene>